<accession>A0ABR2ICP1</accession>
<sequence>MILINHIGDLAKIVFNEPFSKVGYETVLKNSKIQKSMIKSDIFQNITKTIIQKGDPKSIGRLSDFVDRIIVKFPEKALEYFPFLPDLIKYCIPCFSSTTNMFIDLLNVNMNCFKIDQLEKFLIDEKYYVICKLDPKCEFYNLPLSLHHAIKNTDTSENWLYLLKLTNFSYNIPDLSFIVDKAAQIIEPVINNAEISNKHQKNDSVEKNEYKRVQVYALKFLTKMIECHAIYELSVEHEKIINDVINVMKFFQHQTFAIKAAIDFCITAIKSDEMRDEIIAIVFPFFIKTIQENDPCNKFLIAFCKYCIDTIYMIDDDLTKTIPGSVITECCSWSKINKKKK</sequence>
<dbReference type="InterPro" id="IPR016024">
    <property type="entry name" value="ARM-type_fold"/>
</dbReference>
<comment type="caution">
    <text evidence="1">The sequence shown here is derived from an EMBL/GenBank/DDBJ whole genome shotgun (WGS) entry which is preliminary data.</text>
</comment>
<name>A0ABR2ICP1_9EUKA</name>
<dbReference type="EMBL" id="JAPFFF010000018">
    <property type="protein sequence ID" value="KAK8860443.1"/>
    <property type="molecule type" value="Genomic_DNA"/>
</dbReference>
<dbReference type="SUPFAM" id="SSF48371">
    <property type="entry name" value="ARM repeat"/>
    <property type="match status" value="1"/>
</dbReference>
<evidence type="ECO:0000313" key="1">
    <source>
        <dbReference type="EMBL" id="KAK8860443.1"/>
    </source>
</evidence>
<keyword evidence="2" id="KW-1185">Reference proteome</keyword>
<protein>
    <submittedName>
        <fullName evidence="1">Uncharacterized protein</fullName>
    </submittedName>
</protein>
<dbReference type="Proteomes" id="UP001470230">
    <property type="component" value="Unassembled WGS sequence"/>
</dbReference>
<reference evidence="1 2" key="1">
    <citation type="submission" date="2024-04" db="EMBL/GenBank/DDBJ databases">
        <title>Tritrichomonas musculus Genome.</title>
        <authorList>
            <person name="Alves-Ferreira E."/>
            <person name="Grigg M."/>
            <person name="Lorenzi H."/>
            <person name="Galac M."/>
        </authorList>
    </citation>
    <scope>NUCLEOTIDE SEQUENCE [LARGE SCALE GENOMIC DNA]</scope>
    <source>
        <strain evidence="1 2">EAF2021</strain>
    </source>
</reference>
<organism evidence="1 2">
    <name type="scientific">Tritrichomonas musculus</name>
    <dbReference type="NCBI Taxonomy" id="1915356"/>
    <lineage>
        <taxon>Eukaryota</taxon>
        <taxon>Metamonada</taxon>
        <taxon>Parabasalia</taxon>
        <taxon>Tritrichomonadida</taxon>
        <taxon>Tritrichomonadidae</taxon>
        <taxon>Tritrichomonas</taxon>
    </lineage>
</organism>
<gene>
    <name evidence="1" type="ORF">M9Y10_012108</name>
</gene>
<evidence type="ECO:0000313" key="2">
    <source>
        <dbReference type="Proteomes" id="UP001470230"/>
    </source>
</evidence>
<proteinExistence type="predicted"/>